<dbReference type="InterPro" id="IPR001926">
    <property type="entry name" value="TrpB-like_PALP"/>
</dbReference>
<evidence type="ECO:0000313" key="5">
    <source>
        <dbReference type="Proteomes" id="UP000245539"/>
    </source>
</evidence>
<evidence type="ECO:0000256" key="1">
    <source>
        <dbReference type="ARBA" id="ARBA00001933"/>
    </source>
</evidence>
<dbReference type="Gene3D" id="3.40.50.1100">
    <property type="match status" value="2"/>
</dbReference>
<dbReference type="AlphaFoldDB" id="A0A317CW23"/>
<dbReference type="Proteomes" id="UP000245539">
    <property type="component" value="Unassembled WGS sequence"/>
</dbReference>
<comment type="cofactor">
    <cofactor evidence="1">
        <name>pyridoxal 5'-phosphate</name>
        <dbReference type="ChEBI" id="CHEBI:597326"/>
    </cofactor>
</comment>
<accession>A0A317CW23</accession>
<proteinExistence type="predicted"/>
<evidence type="ECO:0000313" key="4">
    <source>
        <dbReference type="EMBL" id="PWR00721.1"/>
    </source>
</evidence>
<gene>
    <name evidence="4" type="ORF">DKW60_00490</name>
</gene>
<evidence type="ECO:0000256" key="2">
    <source>
        <dbReference type="ARBA" id="ARBA00022898"/>
    </source>
</evidence>
<evidence type="ECO:0000259" key="3">
    <source>
        <dbReference type="Pfam" id="PF00291"/>
    </source>
</evidence>
<dbReference type="InterPro" id="IPR036052">
    <property type="entry name" value="TrpB-like_PALP_sf"/>
</dbReference>
<organism evidence="4 5">
    <name type="scientific">Leucothrix pacifica</name>
    <dbReference type="NCBI Taxonomy" id="1247513"/>
    <lineage>
        <taxon>Bacteria</taxon>
        <taxon>Pseudomonadati</taxon>
        <taxon>Pseudomonadota</taxon>
        <taxon>Gammaproteobacteria</taxon>
        <taxon>Thiotrichales</taxon>
        <taxon>Thiotrichaceae</taxon>
        <taxon>Leucothrix</taxon>
    </lineage>
</organism>
<dbReference type="EMBL" id="QGKM01000001">
    <property type="protein sequence ID" value="PWR00721.1"/>
    <property type="molecule type" value="Genomic_DNA"/>
</dbReference>
<name>A0A317CW23_9GAMM</name>
<dbReference type="SUPFAM" id="SSF53686">
    <property type="entry name" value="Tryptophan synthase beta subunit-like PLP-dependent enzymes"/>
    <property type="match status" value="1"/>
</dbReference>
<protein>
    <submittedName>
        <fullName evidence="4">Diaminopropionate ammonia-lyase</fullName>
    </submittedName>
</protein>
<feature type="domain" description="Tryptophan synthase beta chain-like PALP" evidence="3">
    <location>
        <begin position="42"/>
        <end position="369"/>
    </location>
</feature>
<dbReference type="Pfam" id="PF00291">
    <property type="entry name" value="PALP"/>
    <property type="match status" value="1"/>
</dbReference>
<sequence length="372" mass="39598">MRILRNPLRGQGIEQTAEMSLQQVSVDAAKAMDLLQHCPVAKQTPLHIFNNISLANDLRISQLYIKDERDRMGLGSFKALGAAYVIALAAANKIDASPIVSRETITPEQLSQTLEGQTYVCASAGNHGLSVAAGARVFGAKAVIYLSETVPESFAARLRDYGAEVVRAGDNYEASMSAAAAKADESDWILLSDSSWPGYTELPTQVMEGYLVVPAETCQQLSNHEPPTHIFLQAGVGGIAAAATAYFRQYWGDVPTIVIAEPEAAPAVMSSVEAGKPIVSEGPVSNMGRLDCKEPSHIALGCLSREADFFVTLNDTEVQETTDWLAVGGIASTPSATAGMSVVQQSIANDSIRAELGISEESRVLVLITEQA</sequence>
<reference evidence="4 5" key="1">
    <citation type="submission" date="2018-05" db="EMBL/GenBank/DDBJ databases">
        <title>Leucothrix arctica sp. nov., isolated from Arctic seawater.</title>
        <authorList>
            <person name="Choi A."/>
            <person name="Baek K."/>
        </authorList>
    </citation>
    <scope>NUCLEOTIDE SEQUENCE [LARGE SCALE GENOMIC DNA]</scope>
    <source>
        <strain evidence="4 5">JCM 18388</strain>
    </source>
</reference>
<dbReference type="PANTHER" id="PTHR42937">
    <property type="match status" value="1"/>
</dbReference>
<comment type="caution">
    <text evidence="4">The sequence shown here is derived from an EMBL/GenBank/DDBJ whole genome shotgun (WGS) entry which is preliminary data.</text>
</comment>
<keyword evidence="2" id="KW-0663">Pyridoxal phosphate</keyword>
<dbReference type="NCBIfam" id="NF006058">
    <property type="entry name" value="PRK08206.1"/>
    <property type="match status" value="1"/>
</dbReference>
<dbReference type="OrthoDB" id="34584at2"/>
<keyword evidence="4" id="KW-0456">Lyase</keyword>
<dbReference type="PANTHER" id="PTHR42937:SF1">
    <property type="entry name" value="DIAMINOPROPIONATE AMMONIA-LYASE"/>
    <property type="match status" value="1"/>
</dbReference>
<dbReference type="GO" id="GO:0016829">
    <property type="term" value="F:lyase activity"/>
    <property type="evidence" value="ECO:0007669"/>
    <property type="project" value="UniProtKB-KW"/>
</dbReference>
<dbReference type="RefSeq" id="WP_109835702.1">
    <property type="nucleotide sequence ID" value="NZ_QGKM01000001.1"/>
</dbReference>
<keyword evidence="5" id="KW-1185">Reference proteome</keyword>